<feature type="transmembrane region" description="Helical" evidence="1">
    <location>
        <begin position="116"/>
        <end position="137"/>
    </location>
</feature>
<organism evidence="2 3">
    <name type="scientific">Brevundimonas mediterranea</name>
    <dbReference type="NCBI Taxonomy" id="74329"/>
    <lineage>
        <taxon>Bacteria</taxon>
        <taxon>Pseudomonadati</taxon>
        <taxon>Pseudomonadota</taxon>
        <taxon>Alphaproteobacteria</taxon>
        <taxon>Caulobacterales</taxon>
        <taxon>Caulobacteraceae</taxon>
        <taxon>Brevundimonas</taxon>
    </lineage>
</organism>
<name>A0A7W6A1K6_9CAUL</name>
<gene>
    <name evidence="2" type="ORF">GGR11_000086</name>
</gene>
<dbReference type="RefSeq" id="WP_183194836.1">
    <property type="nucleotide sequence ID" value="NZ_JACIDA010000001.1"/>
</dbReference>
<feature type="transmembrane region" description="Helical" evidence="1">
    <location>
        <begin position="149"/>
        <end position="168"/>
    </location>
</feature>
<keyword evidence="1" id="KW-0812">Transmembrane</keyword>
<sequence>MSAFEFFFSFYGLLLGLSVAELVGGFARVLHEKRRIRFGWLTPLLALFVAIDIATFWNQAWVIFRGAPFNTFVLLVSLSIAATFYVAASVTFPRVSAEGGDERIDLDDHFWAHRRLVFGCVLAANLIVAVVVIILAQMNAEFARLAGSLRLWVGVAIFVTGTATGAFAPWRKVAVGALIVVLLYSLWGMANSAALLVKAGGWAPALGGGG</sequence>
<dbReference type="EMBL" id="JACIDA010000001">
    <property type="protein sequence ID" value="MBB3870572.1"/>
    <property type="molecule type" value="Genomic_DNA"/>
</dbReference>
<dbReference type="Proteomes" id="UP000532936">
    <property type="component" value="Unassembled WGS sequence"/>
</dbReference>
<proteinExistence type="predicted"/>
<evidence type="ECO:0000256" key="1">
    <source>
        <dbReference type="SAM" id="Phobius"/>
    </source>
</evidence>
<reference evidence="2 3" key="1">
    <citation type="submission" date="2020-08" db="EMBL/GenBank/DDBJ databases">
        <title>Genomic Encyclopedia of Type Strains, Phase IV (KMG-IV): sequencing the most valuable type-strain genomes for metagenomic binning, comparative biology and taxonomic classification.</title>
        <authorList>
            <person name="Goeker M."/>
        </authorList>
    </citation>
    <scope>NUCLEOTIDE SEQUENCE [LARGE SCALE GENOMIC DNA]</scope>
    <source>
        <strain evidence="2 3">DSM 14878</strain>
    </source>
</reference>
<protein>
    <submittedName>
        <fullName evidence="2">Uncharacterized protein</fullName>
    </submittedName>
</protein>
<keyword evidence="1" id="KW-1133">Transmembrane helix</keyword>
<feature type="transmembrane region" description="Helical" evidence="1">
    <location>
        <begin position="175"/>
        <end position="197"/>
    </location>
</feature>
<evidence type="ECO:0000313" key="2">
    <source>
        <dbReference type="EMBL" id="MBB3870572.1"/>
    </source>
</evidence>
<feature type="transmembrane region" description="Helical" evidence="1">
    <location>
        <begin position="38"/>
        <end position="57"/>
    </location>
</feature>
<keyword evidence="1" id="KW-0472">Membrane</keyword>
<evidence type="ECO:0000313" key="3">
    <source>
        <dbReference type="Proteomes" id="UP000532936"/>
    </source>
</evidence>
<comment type="caution">
    <text evidence="2">The sequence shown here is derived from an EMBL/GenBank/DDBJ whole genome shotgun (WGS) entry which is preliminary data.</text>
</comment>
<dbReference type="AlphaFoldDB" id="A0A7W6A1K6"/>
<accession>A0A7W6A1K6</accession>
<feature type="transmembrane region" description="Helical" evidence="1">
    <location>
        <begin position="69"/>
        <end position="95"/>
    </location>
</feature>
<feature type="transmembrane region" description="Helical" evidence="1">
    <location>
        <begin position="6"/>
        <end position="26"/>
    </location>
</feature>